<dbReference type="GO" id="GO:0050852">
    <property type="term" value="P:T cell receptor signaling pathway"/>
    <property type="evidence" value="ECO:0007669"/>
    <property type="project" value="TreeGrafter"/>
</dbReference>
<name>A0A974DKU4_XENLA</name>
<dbReference type="InterPro" id="IPR013106">
    <property type="entry name" value="Ig_V-set"/>
</dbReference>
<dbReference type="SMART" id="SM00406">
    <property type="entry name" value="IGv"/>
    <property type="match status" value="1"/>
</dbReference>
<dbReference type="InterPro" id="IPR050504">
    <property type="entry name" value="IgSF_BTN/MOG"/>
</dbReference>
<dbReference type="GO" id="GO:0005102">
    <property type="term" value="F:signaling receptor binding"/>
    <property type="evidence" value="ECO:0007669"/>
    <property type="project" value="TreeGrafter"/>
</dbReference>
<evidence type="ECO:0000313" key="5">
    <source>
        <dbReference type="EMBL" id="OCT93547.1"/>
    </source>
</evidence>
<evidence type="ECO:0000259" key="4">
    <source>
        <dbReference type="PROSITE" id="PS50835"/>
    </source>
</evidence>
<feature type="domain" description="Ig-like" evidence="4">
    <location>
        <begin position="184"/>
        <end position="262"/>
    </location>
</feature>
<dbReference type="PANTHER" id="PTHR24100:SF147">
    <property type="entry name" value="BUTYROPHILIN-LIKE 12"/>
    <property type="match status" value="1"/>
</dbReference>
<dbReference type="GO" id="GO:0001817">
    <property type="term" value="P:regulation of cytokine production"/>
    <property type="evidence" value="ECO:0007669"/>
    <property type="project" value="TreeGrafter"/>
</dbReference>
<dbReference type="InterPro" id="IPR036179">
    <property type="entry name" value="Ig-like_dom_sf"/>
</dbReference>
<dbReference type="InterPro" id="IPR003599">
    <property type="entry name" value="Ig_sub"/>
</dbReference>
<organism evidence="5 6">
    <name type="scientific">Xenopus laevis</name>
    <name type="common">African clawed frog</name>
    <dbReference type="NCBI Taxonomy" id="8355"/>
    <lineage>
        <taxon>Eukaryota</taxon>
        <taxon>Metazoa</taxon>
        <taxon>Chordata</taxon>
        <taxon>Craniata</taxon>
        <taxon>Vertebrata</taxon>
        <taxon>Euteleostomi</taxon>
        <taxon>Amphibia</taxon>
        <taxon>Batrachia</taxon>
        <taxon>Anura</taxon>
        <taxon>Pipoidea</taxon>
        <taxon>Pipidae</taxon>
        <taxon>Xenopodinae</taxon>
        <taxon>Xenopus</taxon>
        <taxon>Xenopus</taxon>
    </lineage>
</organism>
<dbReference type="Gene3D" id="2.60.40.10">
    <property type="entry name" value="Immunoglobulins"/>
    <property type="match status" value="2"/>
</dbReference>
<dbReference type="Pfam" id="PF07686">
    <property type="entry name" value="V-set"/>
    <property type="match status" value="1"/>
</dbReference>
<dbReference type="AlphaFoldDB" id="A0A974DKU4"/>
<dbReference type="InterPro" id="IPR013783">
    <property type="entry name" value="Ig-like_fold"/>
</dbReference>
<comment type="subcellular location">
    <subcellularLocation>
        <location evidence="1">Membrane</location>
    </subcellularLocation>
</comment>
<reference evidence="6" key="1">
    <citation type="journal article" date="2016" name="Nature">
        <title>Genome evolution in the allotetraploid frog Xenopus laevis.</title>
        <authorList>
            <person name="Session A.M."/>
            <person name="Uno Y."/>
            <person name="Kwon T."/>
            <person name="Chapman J.A."/>
            <person name="Toyoda A."/>
            <person name="Takahashi S."/>
            <person name="Fukui A."/>
            <person name="Hikosaka A."/>
            <person name="Suzuki A."/>
            <person name="Kondo M."/>
            <person name="van Heeringen S.J."/>
            <person name="Quigley I."/>
            <person name="Heinz S."/>
            <person name="Ogino H."/>
            <person name="Ochi H."/>
            <person name="Hellsten U."/>
            <person name="Lyons J.B."/>
            <person name="Simakov O."/>
            <person name="Putnam N."/>
            <person name="Stites J."/>
            <person name="Kuroki Y."/>
            <person name="Tanaka T."/>
            <person name="Michiue T."/>
            <person name="Watanabe M."/>
            <person name="Bogdanovic O."/>
            <person name="Lister R."/>
            <person name="Georgiou G."/>
            <person name="Paranjpe S.S."/>
            <person name="van Kruijsbergen I."/>
            <person name="Shu S."/>
            <person name="Carlson J."/>
            <person name="Kinoshita T."/>
            <person name="Ohta Y."/>
            <person name="Mawaribuchi S."/>
            <person name="Jenkins J."/>
            <person name="Grimwood J."/>
            <person name="Schmutz J."/>
            <person name="Mitros T."/>
            <person name="Mozaffari S.V."/>
            <person name="Suzuki Y."/>
            <person name="Haramoto Y."/>
            <person name="Yamamoto T.S."/>
            <person name="Takagi C."/>
            <person name="Heald R."/>
            <person name="Miller K."/>
            <person name="Haudenschild C."/>
            <person name="Kitzman J."/>
            <person name="Nakayama T."/>
            <person name="Izutsu Y."/>
            <person name="Robert J."/>
            <person name="Fortriede J."/>
            <person name="Burns K."/>
            <person name="Lotay V."/>
            <person name="Karimi K."/>
            <person name="Yasuoka Y."/>
            <person name="Dichmann D.S."/>
            <person name="Flajnik M.F."/>
            <person name="Houston D.W."/>
            <person name="Shendure J."/>
            <person name="DuPasquier L."/>
            <person name="Vize P.D."/>
            <person name="Zorn A.M."/>
            <person name="Ito M."/>
            <person name="Marcotte E.M."/>
            <person name="Wallingford J.B."/>
            <person name="Ito Y."/>
            <person name="Asashima M."/>
            <person name="Ueno N."/>
            <person name="Matsuda Y."/>
            <person name="Veenstra G.J."/>
            <person name="Fujiyama A."/>
            <person name="Harland R.M."/>
            <person name="Taira M."/>
            <person name="Rokhsar D.S."/>
        </authorList>
    </citation>
    <scope>NUCLEOTIDE SEQUENCE [LARGE SCALE GENOMIC DNA]</scope>
    <source>
        <strain evidence="6">J</strain>
    </source>
</reference>
<keyword evidence="3" id="KW-0393">Immunoglobulin domain</keyword>
<protein>
    <recommendedName>
        <fullName evidence="4">Ig-like domain-containing protein</fullName>
    </recommendedName>
</protein>
<gene>
    <name evidence="5" type="ORF">XELAEV_18011225mg</name>
</gene>
<dbReference type="InterPro" id="IPR053896">
    <property type="entry name" value="BTN3A2-like_Ig-C"/>
</dbReference>
<dbReference type="InterPro" id="IPR007110">
    <property type="entry name" value="Ig-like_dom"/>
</dbReference>
<dbReference type="PANTHER" id="PTHR24100">
    <property type="entry name" value="BUTYROPHILIN"/>
    <property type="match status" value="1"/>
</dbReference>
<feature type="domain" description="Ig-like" evidence="4">
    <location>
        <begin position="70"/>
        <end position="172"/>
    </location>
</feature>
<keyword evidence="2" id="KW-0472">Membrane</keyword>
<dbReference type="SUPFAM" id="SSF48726">
    <property type="entry name" value="Immunoglobulin"/>
    <property type="match status" value="2"/>
</dbReference>
<evidence type="ECO:0000256" key="2">
    <source>
        <dbReference type="ARBA" id="ARBA00023136"/>
    </source>
</evidence>
<evidence type="ECO:0000256" key="3">
    <source>
        <dbReference type="ARBA" id="ARBA00023319"/>
    </source>
</evidence>
<evidence type="ECO:0000256" key="1">
    <source>
        <dbReference type="ARBA" id="ARBA00004370"/>
    </source>
</evidence>
<sequence>MKRKLLSVTRLLSEGESERFLLNSIATDSHNLLIRQLIMWPQSLCCFAFLSSLFSETHAAVIVETPLYGTVQLPCKFPFVTEFQDSIVTWVKVSDRDNDVAPQVVHSFQRGQDITEDQDPSYKGRTSISPEMSKGKMDLTLTDVTFDDEGSYYCQAANRLSREFKEIQLSITSLGAEDPSVTTDGENRLKCMSEGLYKDPQVQWQDRDGNDFSSYGKLNVTDLGDGRKKVESVLEYPYETNKQYFCHVKEGRLRRSARAVVSGNGTRQYDGSLLKGPHMQQYSSIFWLMPLLWGKYGARSVLFAHYSHTMSEQGMRNIHRIIGRNCRHQ</sequence>
<dbReference type="SMART" id="SM00409">
    <property type="entry name" value="IG"/>
    <property type="match status" value="1"/>
</dbReference>
<dbReference type="EMBL" id="CM004468">
    <property type="protein sequence ID" value="OCT93547.1"/>
    <property type="molecule type" value="Genomic_DNA"/>
</dbReference>
<dbReference type="Pfam" id="PF22705">
    <property type="entry name" value="C2-set_3"/>
    <property type="match status" value="1"/>
</dbReference>
<dbReference type="GO" id="GO:0009897">
    <property type="term" value="C:external side of plasma membrane"/>
    <property type="evidence" value="ECO:0007669"/>
    <property type="project" value="TreeGrafter"/>
</dbReference>
<dbReference type="Proteomes" id="UP000694892">
    <property type="component" value="Chromosome 2L"/>
</dbReference>
<dbReference type="PROSITE" id="PS50835">
    <property type="entry name" value="IG_LIKE"/>
    <property type="match status" value="2"/>
</dbReference>
<proteinExistence type="predicted"/>
<accession>A0A974DKU4</accession>
<evidence type="ECO:0000313" key="6">
    <source>
        <dbReference type="Proteomes" id="UP000694892"/>
    </source>
</evidence>